<dbReference type="RefSeq" id="WP_013968177.1">
    <property type="nucleotide sequence ID" value="NC_015732.1"/>
</dbReference>
<dbReference type="EMBL" id="CP002868">
    <property type="protein sequence ID" value="AEJ18865.1"/>
    <property type="molecule type" value="Genomic_DNA"/>
</dbReference>
<evidence type="ECO:0000313" key="1">
    <source>
        <dbReference type="EMBL" id="AEJ18865.1"/>
    </source>
</evidence>
<dbReference type="STRING" id="744872.Spica_0711"/>
<dbReference type="OrthoDB" id="495439at2"/>
<dbReference type="KEGG" id="scd:Spica_0711"/>
<dbReference type="AlphaFoldDB" id="F8EYR9"/>
<organism evidence="1 2">
    <name type="scientific">Gracilinema caldarium (strain ATCC 51460 / DSM 7334 / H1)</name>
    <name type="common">Treponema caldarium</name>
    <dbReference type="NCBI Taxonomy" id="744872"/>
    <lineage>
        <taxon>Bacteria</taxon>
        <taxon>Pseudomonadati</taxon>
        <taxon>Spirochaetota</taxon>
        <taxon>Spirochaetia</taxon>
        <taxon>Spirochaetales</taxon>
        <taxon>Breznakiellaceae</taxon>
        <taxon>Gracilinema</taxon>
    </lineage>
</organism>
<dbReference type="Proteomes" id="UP000000503">
    <property type="component" value="Chromosome"/>
</dbReference>
<evidence type="ECO:0000313" key="2">
    <source>
        <dbReference type="Proteomes" id="UP000000503"/>
    </source>
</evidence>
<gene>
    <name evidence="1" type="ordered locus">Spica_0711</name>
</gene>
<dbReference type="Pfam" id="PF07704">
    <property type="entry name" value="PSK_trans_fac"/>
    <property type="match status" value="1"/>
</dbReference>
<reference evidence="2" key="1">
    <citation type="journal article" date="2013" name="Stand. Genomic Sci.">
        <title>Genome sequence of the thermophilic fresh-water bacterium Spirochaeta caldaria type strain (H1(T)), reclassification of Spirochaeta caldaria, Spirochaeta stenostrepta, and Spirochaeta zuelzerae in the genus Treponema as Treponema caldaria comb. nov., Treponema stenostrepta comb. nov., and Treponema zuelzerae comb. nov., and emendation of the genus Treponema.</title>
        <authorList>
            <person name="Abt B."/>
            <person name="Goker M."/>
            <person name="Scheuner C."/>
            <person name="Han C."/>
            <person name="Lu M."/>
            <person name="Misra M."/>
            <person name="Lapidus A."/>
            <person name="Nolan M."/>
            <person name="Lucas S."/>
            <person name="Hammon N."/>
            <person name="Deshpande S."/>
            <person name="Cheng J.F."/>
            <person name="Tapia R."/>
            <person name="Goodwin L.A."/>
            <person name="Pitluck S."/>
            <person name="Liolios K."/>
            <person name="Pagani I."/>
            <person name="Ivanova N."/>
            <person name="Mavromatis K."/>
            <person name="Mikhailova N."/>
            <person name="Huntemann M."/>
            <person name="Pati A."/>
            <person name="Chen A."/>
            <person name="Palaniappan K."/>
            <person name="Land M."/>
            <person name="Hauser L."/>
            <person name="Jeffries C.D."/>
            <person name="Rohde M."/>
            <person name="Spring S."/>
            <person name="Gronow S."/>
            <person name="Detter J.C."/>
            <person name="Bristow J."/>
            <person name="Eisen J.A."/>
            <person name="Markowitz V."/>
            <person name="Hugenholtz P."/>
            <person name="Kyrpides N.C."/>
            <person name="Woyke T."/>
            <person name="Klenk H.P."/>
        </authorList>
    </citation>
    <scope>NUCLEOTIDE SEQUENCE</scope>
    <source>
        <strain evidence="2">ATCC 51460 / DSM 7334 / H1</strain>
    </source>
</reference>
<proteinExistence type="predicted"/>
<protein>
    <submittedName>
        <fullName evidence="1">Ribbon-helix-helix transcription factor, family protein</fullName>
    </submittedName>
</protein>
<accession>F8EYR9</accession>
<keyword evidence="2" id="KW-1185">Reference proteome</keyword>
<name>F8EYR9_GRAC1</name>
<sequence>MISIRNAEVERLARELATAEGKSMTETILEALQRLKTEAAGEGERKKVILKEIARTCALAPDLDLRQPEKILGYDDIGVFHYGSR</sequence>
<dbReference type="HOGENOM" id="CLU_165457_4_0_12"/>
<dbReference type="InterPro" id="IPR011660">
    <property type="entry name" value="VapB-like"/>
</dbReference>